<dbReference type="SUPFAM" id="SSF52402">
    <property type="entry name" value="Adenine nucleotide alpha hydrolases-like"/>
    <property type="match status" value="1"/>
</dbReference>
<organism evidence="1 2">
    <name type="scientific">Motiliproteus coralliicola</name>
    <dbReference type="NCBI Taxonomy" id="2283196"/>
    <lineage>
        <taxon>Bacteria</taxon>
        <taxon>Pseudomonadati</taxon>
        <taxon>Pseudomonadota</taxon>
        <taxon>Gammaproteobacteria</taxon>
        <taxon>Oceanospirillales</taxon>
        <taxon>Oceanospirillaceae</taxon>
        <taxon>Motiliproteus</taxon>
    </lineage>
</organism>
<evidence type="ECO:0000313" key="1">
    <source>
        <dbReference type="EMBL" id="RDE25115.1"/>
    </source>
</evidence>
<protein>
    <recommendedName>
        <fullName evidence="3">Asparagine synthase</fullName>
    </recommendedName>
</protein>
<gene>
    <name evidence="1" type="ORF">DV711_06040</name>
</gene>
<reference evidence="1 2" key="1">
    <citation type="submission" date="2018-07" db="EMBL/GenBank/DDBJ databases">
        <title>Motiliproteus coralliicola sp. nov., a bacterium isolated from Coral.</title>
        <authorList>
            <person name="Wang G."/>
        </authorList>
    </citation>
    <scope>NUCLEOTIDE SEQUENCE [LARGE SCALE GENOMIC DNA]</scope>
    <source>
        <strain evidence="1 2">C34</strain>
    </source>
</reference>
<accession>A0A369X016</accession>
<name>A0A369X016_9GAMM</name>
<evidence type="ECO:0000313" key="2">
    <source>
        <dbReference type="Proteomes" id="UP000253769"/>
    </source>
</evidence>
<evidence type="ECO:0008006" key="3">
    <source>
        <dbReference type="Google" id="ProtNLM"/>
    </source>
</evidence>
<comment type="caution">
    <text evidence="1">The sequence shown here is derived from an EMBL/GenBank/DDBJ whole genome shotgun (WGS) entry which is preliminary data.</text>
</comment>
<dbReference type="RefSeq" id="WP_114694712.1">
    <property type="nucleotide sequence ID" value="NZ_QQOH01000001.1"/>
</dbReference>
<dbReference type="EMBL" id="QQOH01000001">
    <property type="protein sequence ID" value="RDE25115.1"/>
    <property type="molecule type" value="Genomic_DNA"/>
</dbReference>
<proteinExistence type="predicted"/>
<dbReference type="AlphaFoldDB" id="A0A369X016"/>
<keyword evidence="2" id="KW-1185">Reference proteome</keyword>
<dbReference type="Proteomes" id="UP000253769">
    <property type="component" value="Unassembled WGS sequence"/>
</dbReference>
<sequence length="295" mass="33310">MIYLKTDLIPDRFRDVNRIAMLGAGLSRRRAFFEDNTAQLSLIEAIDNRAQSLIASGKPLAVLWSGGVDSTLAAAALIRNEAPDLTFLMTPRSAEEYPLFYDRYVKGRAIIMDPGRWFSEYYPDNGITLYGEFDLLCGSKYGALGYYLAEKSWRDSLPADKVEHFEADVAAAERKISTGLDFHIWFSEFNRQTYSTVYYNTVATWATGSVLPFLDSQEIDRATIESDECWLPSMTYKHIAKQYIELLTGDSDYREKTKVYSLMGRAVSRESLPACITAEGVWLMTDEEAIAHAGL</sequence>
<dbReference type="OrthoDB" id="1420177at2"/>